<reference evidence="2" key="1">
    <citation type="journal article" date="2023" name="Front. Plant Sci.">
        <title>Chromosomal-level genome assembly of Melastoma candidum provides insights into trichome evolution.</title>
        <authorList>
            <person name="Zhong Y."/>
            <person name="Wu W."/>
            <person name="Sun C."/>
            <person name="Zou P."/>
            <person name="Liu Y."/>
            <person name="Dai S."/>
            <person name="Zhou R."/>
        </authorList>
    </citation>
    <scope>NUCLEOTIDE SEQUENCE [LARGE SCALE GENOMIC DNA]</scope>
</reference>
<sequence length="270" mass="28484">MGSVRRRWLRLSWGRRTAVRKRWWHRGGGRGSFARLTISKICSGGLVKTGASEGSFLHILAAISLAELLLRTNPETAQCIMPCLPSSPSERNPEDLRQSRLELEGSEGSLGAEGGGWAEEELAVAAAAAAVRVQAETGEAGTVEPEEAVAELDDGNALDNLPSLHPWVLKRRNTTANNQMADESARHRLAACAVAATAVAAAAVTAAAVAAAGRAVTTAAAGTAAVAAALPLLLVVLLFHRVITIFQAVVKISQGNWHNASRCVHIRQVR</sequence>
<dbReference type="Proteomes" id="UP001057402">
    <property type="component" value="Chromosome 11"/>
</dbReference>
<proteinExistence type="predicted"/>
<evidence type="ECO:0000313" key="1">
    <source>
        <dbReference type="EMBL" id="KAI4311915.1"/>
    </source>
</evidence>
<keyword evidence="2" id="KW-1185">Reference proteome</keyword>
<evidence type="ECO:0000313" key="2">
    <source>
        <dbReference type="Proteomes" id="UP001057402"/>
    </source>
</evidence>
<organism evidence="1 2">
    <name type="scientific">Melastoma candidum</name>
    <dbReference type="NCBI Taxonomy" id="119954"/>
    <lineage>
        <taxon>Eukaryota</taxon>
        <taxon>Viridiplantae</taxon>
        <taxon>Streptophyta</taxon>
        <taxon>Embryophyta</taxon>
        <taxon>Tracheophyta</taxon>
        <taxon>Spermatophyta</taxon>
        <taxon>Magnoliopsida</taxon>
        <taxon>eudicotyledons</taxon>
        <taxon>Gunneridae</taxon>
        <taxon>Pentapetalae</taxon>
        <taxon>rosids</taxon>
        <taxon>malvids</taxon>
        <taxon>Myrtales</taxon>
        <taxon>Melastomataceae</taxon>
        <taxon>Melastomatoideae</taxon>
        <taxon>Melastomateae</taxon>
        <taxon>Melastoma</taxon>
    </lineage>
</organism>
<comment type="caution">
    <text evidence="1">The sequence shown here is derived from an EMBL/GenBank/DDBJ whole genome shotgun (WGS) entry which is preliminary data.</text>
</comment>
<gene>
    <name evidence="1" type="ORF">MLD38_036779</name>
</gene>
<name>A0ACB9LML0_9MYRT</name>
<dbReference type="EMBL" id="CM042890">
    <property type="protein sequence ID" value="KAI4311915.1"/>
    <property type="molecule type" value="Genomic_DNA"/>
</dbReference>
<accession>A0ACB9LML0</accession>
<protein>
    <submittedName>
        <fullName evidence="1">Uncharacterized protein</fullName>
    </submittedName>
</protein>